<evidence type="ECO:0000313" key="2">
    <source>
        <dbReference type="Proteomes" id="UP000259157"/>
    </source>
</evidence>
<dbReference type="Proteomes" id="UP000259157">
    <property type="component" value="Segment"/>
</dbReference>
<dbReference type="KEGG" id="vg:64871452"/>
<evidence type="ECO:0000313" key="1">
    <source>
        <dbReference type="EMBL" id="AXH48812.1"/>
    </source>
</evidence>
<dbReference type="GeneID" id="64871452"/>
<keyword evidence="2" id="KW-1185">Reference proteome</keyword>
<proteinExistence type="predicted"/>
<sequence>MIQLAFVKLTSAQEDTTELMVNATSIHHIGVVDGVTFVETPAGCSYVKETPTEIWDKLVKITEYFE</sequence>
<reference evidence="2" key="1">
    <citation type="submission" date="2018-06" db="EMBL/GenBank/DDBJ databases">
        <authorList>
            <person name="Zhirakovskaya E."/>
        </authorList>
    </citation>
    <scope>NUCLEOTIDE SEQUENCE [LARGE SCALE GENOMIC DNA]</scope>
</reference>
<protein>
    <submittedName>
        <fullName evidence="1">Uncharacterized protein</fullName>
    </submittedName>
</protein>
<organism evidence="1 2">
    <name type="scientific">Mycobacterium phage Steamy</name>
    <dbReference type="NCBI Taxonomy" id="2250309"/>
    <lineage>
        <taxon>Viruses</taxon>
        <taxon>Duplodnaviria</taxon>
        <taxon>Heunggongvirae</taxon>
        <taxon>Uroviricota</taxon>
        <taxon>Caudoviricetes</taxon>
        <taxon>Pharaohvirus</taxon>
        <taxon>Pharaohvirus steamy</taxon>
    </lineage>
</organism>
<dbReference type="RefSeq" id="YP_010061824.1">
    <property type="nucleotide sequence ID" value="NC_054787.1"/>
</dbReference>
<gene>
    <name evidence="1" type="primary">37</name>
    <name evidence="1" type="ORF">SEA_STEAMY_37</name>
</gene>
<dbReference type="EMBL" id="MH513984">
    <property type="protein sequence ID" value="AXH48812.1"/>
    <property type="molecule type" value="Genomic_DNA"/>
</dbReference>
<name>A0A345L0L0_9CAUD</name>
<accession>A0A345L0L0</accession>